<comment type="similarity">
    <text evidence="1 4">Belongs to the universal ribosomal protein uS12 family.</text>
</comment>
<dbReference type="AlphaFoldDB" id="A0A0E3DB51"/>
<dbReference type="SUPFAM" id="SSF50249">
    <property type="entry name" value="Nucleic acid-binding proteins"/>
    <property type="match status" value="1"/>
</dbReference>
<reference evidence="5" key="1">
    <citation type="submission" date="2014-02" db="EMBL/GenBank/DDBJ databases">
        <title>Complete mitochondrion genomes reveal florideophycean red algal diversity.</title>
        <authorList>
            <person name="Yang E.C."/>
            <person name="Yoon H.S."/>
        </authorList>
    </citation>
    <scope>NUCLEOTIDE SEQUENCE</scope>
</reference>
<evidence type="ECO:0000256" key="2">
    <source>
        <dbReference type="ARBA" id="ARBA00022980"/>
    </source>
</evidence>
<evidence type="ECO:0000256" key="1">
    <source>
        <dbReference type="ARBA" id="ARBA00005657"/>
    </source>
</evidence>
<dbReference type="Pfam" id="PF00164">
    <property type="entry name" value="Ribosom_S12_S23"/>
    <property type="match status" value="1"/>
</dbReference>
<dbReference type="FunFam" id="2.40.50.140:FF:000099">
    <property type="entry name" value="Ribosomal protein S12, mitochondrial"/>
    <property type="match status" value="1"/>
</dbReference>
<proteinExistence type="inferred from homology"/>
<accession>A0A0E3DB51</accession>
<dbReference type="InterPro" id="IPR006032">
    <property type="entry name" value="Ribosomal_uS12"/>
</dbReference>
<keyword evidence="2 4" id="KW-0689">Ribosomal protein</keyword>
<keyword evidence="5" id="KW-0496">Mitochondrion</keyword>
<dbReference type="GO" id="GO:0003735">
    <property type="term" value="F:structural constituent of ribosome"/>
    <property type="evidence" value="ECO:0007669"/>
    <property type="project" value="InterPro"/>
</dbReference>
<dbReference type="PROSITE" id="PS00055">
    <property type="entry name" value="RIBOSOMAL_S12"/>
    <property type="match status" value="1"/>
</dbReference>
<sequence length="120" mass="13283">MATLKQLVKSSRKKKTFGKMSALDACPQKKGICLKVYSVKPKKPNSAIRKVAKIKLSSTKVIIGYIPGERHTLQEHAVVLVRGGRVKDLPGVHYHLIRGVYDLTSVSNRKKGRSKYGAVL</sequence>
<dbReference type="GO" id="GO:0006412">
    <property type="term" value="P:translation"/>
    <property type="evidence" value="ECO:0007669"/>
    <property type="project" value="InterPro"/>
</dbReference>
<evidence type="ECO:0000313" key="5">
    <source>
        <dbReference type="EMBL" id="AHX02445.1"/>
    </source>
</evidence>
<evidence type="ECO:0000256" key="3">
    <source>
        <dbReference type="ARBA" id="ARBA00023274"/>
    </source>
</evidence>
<dbReference type="EMBL" id="KJ398159">
    <property type="protein sequence ID" value="AHX02445.1"/>
    <property type="molecule type" value="Genomic_DNA"/>
</dbReference>
<dbReference type="NCBIfam" id="TIGR00981">
    <property type="entry name" value="rpsL_bact"/>
    <property type="match status" value="1"/>
</dbReference>
<evidence type="ECO:0000256" key="4">
    <source>
        <dbReference type="RuleBase" id="RU003622"/>
    </source>
</evidence>
<dbReference type="PANTHER" id="PTHR11652">
    <property type="entry name" value="30S RIBOSOMAL PROTEIN S12 FAMILY MEMBER"/>
    <property type="match status" value="1"/>
</dbReference>
<organism evidence="5">
    <name type="scientific">Ceramothamnion japonicum</name>
    <name type="common">Red alga</name>
    <name type="synonym">Ceramium japonicum</name>
    <dbReference type="NCBI Taxonomy" id="218448"/>
    <lineage>
        <taxon>Eukaryota</taxon>
        <taxon>Rhodophyta</taxon>
        <taxon>Florideophyceae</taxon>
        <taxon>Rhodymeniophycidae</taxon>
        <taxon>Ceramiales</taxon>
        <taxon>Ceramiaceae</taxon>
        <taxon>Ceramothamnion</taxon>
    </lineage>
</organism>
<dbReference type="InterPro" id="IPR012340">
    <property type="entry name" value="NA-bd_OB-fold"/>
</dbReference>
<dbReference type="GO" id="GO:0015935">
    <property type="term" value="C:small ribosomal subunit"/>
    <property type="evidence" value="ECO:0007669"/>
    <property type="project" value="InterPro"/>
</dbReference>
<name>A0A0E3DB51_CERJP</name>
<dbReference type="PIRSF" id="PIRSF002133">
    <property type="entry name" value="Ribosomal_S12/S23"/>
    <property type="match status" value="1"/>
</dbReference>
<dbReference type="Gene3D" id="2.40.50.140">
    <property type="entry name" value="Nucleic acid-binding proteins"/>
    <property type="match status" value="1"/>
</dbReference>
<dbReference type="PRINTS" id="PR01034">
    <property type="entry name" value="RIBOSOMALS12"/>
</dbReference>
<dbReference type="CDD" id="cd03368">
    <property type="entry name" value="Ribosomal_S12"/>
    <property type="match status" value="1"/>
</dbReference>
<gene>
    <name evidence="5" type="primary">rps12</name>
    <name evidence="5" type="ORF">Cjap.mt.48</name>
</gene>
<keyword evidence="3 4" id="KW-0687">Ribonucleoprotein</keyword>
<geneLocation type="mitochondrion" evidence="5"/>
<dbReference type="InterPro" id="IPR005679">
    <property type="entry name" value="Ribosomal_uS12_bac"/>
</dbReference>
<protein>
    <submittedName>
        <fullName evidence="5">Ribosomal protein S12</fullName>
    </submittedName>
</protein>